<dbReference type="EMBL" id="JAEFBJ010000011">
    <property type="protein sequence ID" value="KAG7556847.1"/>
    <property type="molecule type" value="Genomic_DNA"/>
</dbReference>
<dbReference type="GO" id="GO:0017025">
    <property type="term" value="F:TBP-class protein binding"/>
    <property type="evidence" value="ECO:0007669"/>
    <property type="project" value="InterPro"/>
</dbReference>
<comment type="caution">
    <text evidence="4">The sequence shown here is derived from an EMBL/GenBank/DDBJ whole genome shotgun (WGS) entry which is preliminary data.</text>
</comment>
<dbReference type="PANTHER" id="PTHR13900:SF0">
    <property type="entry name" value="TRANSCRIPTION INITIATION FACTOR TFIID SUBUNIT 1"/>
    <property type="match status" value="1"/>
</dbReference>
<keyword evidence="5" id="KW-1185">Reference proteome</keyword>
<accession>A0A8T1ZEX1</accession>
<name>A0A8T1ZEX1_ARASU</name>
<dbReference type="GO" id="GO:0051123">
    <property type="term" value="P:RNA polymerase II preinitiation complex assembly"/>
    <property type="evidence" value="ECO:0007669"/>
    <property type="project" value="TreeGrafter"/>
</dbReference>
<reference evidence="4 5" key="1">
    <citation type="submission" date="2020-12" db="EMBL/GenBank/DDBJ databases">
        <title>Concerted genomic and epigenomic changes stabilize Arabidopsis allopolyploids.</title>
        <authorList>
            <person name="Chen Z."/>
        </authorList>
    </citation>
    <scope>NUCLEOTIDE SEQUENCE [LARGE SCALE GENOMIC DNA]</scope>
    <source>
        <strain evidence="4">As9502</strain>
        <tissue evidence="4">Leaf</tissue>
    </source>
</reference>
<dbReference type="PANTHER" id="PTHR13900">
    <property type="entry name" value="TRANSCRIPTION INITIATION FACTOR TFIID"/>
    <property type="match status" value="1"/>
</dbReference>
<keyword evidence="2" id="KW-0539">Nucleus</keyword>
<dbReference type="InterPro" id="IPR022591">
    <property type="entry name" value="TAF1_HAT_dom"/>
</dbReference>
<dbReference type="AlphaFoldDB" id="A0A8T1ZEX1"/>
<protein>
    <submittedName>
        <fullName evidence="4">Transcription initiation factor TFIID subunit</fullName>
    </submittedName>
</protein>
<dbReference type="InterPro" id="IPR000626">
    <property type="entry name" value="Ubiquitin-like_dom"/>
</dbReference>
<dbReference type="Proteomes" id="UP000694251">
    <property type="component" value="Chromosome 11"/>
</dbReference>
<dbReference type="GO" id="GO:0016251">
    <property type="term" value="F:RNA polymerase II general transcription initiation factor activity"/>
    <property type="evidence" value="ECO:0007669"/>
    <property type="project" value="InterPro"/>
</dbReference>
<evidence type="ECO:0000256" key="1">
    <source>
        <dbReference type="ARBA" id="ARBA00004123"/>
    </source>
</evidence>
<dbReference type="PROSITE" id="PS50053">
    <property type="entry name" value="UBIQUITIN_2"/>
    <property type="match status" value="1"/>
</dbReference>
<dbReference type="OrthoDB" id="21449at2759"/>
<dbReference type="GO" id="GO:0005669">
    <property type="term" value="C:transcription factor TFIID complex"/>
    <property type="evidence" value="ECO:0007669"/>
    <property type="project" value="InterPro"/>
</dbReference>
<dbReference type="GO" id="GO:0004402">
    <property type="term" value="F:histone acetyltransferase activity"/>
    <property type="evidence" value="ECO:0007669"/>
    <property type="project" value="InterPro"/>
</dbReference>
<proteinExistence type="predicted"/>
<evidence type="ECO:0000259" key="3">
    <source>
        <dbReference type="PROSITE" id="PS50053"/>
    </source>
</evidence>
<dbReference type="InterPro" id="IPR040240">
    <property type="entry name" value="TAF1"/>
</dbReference>
<organism evidence="4 5">
    <name type="scientific">Arabidopsis suecica</name>
    <name type="common">Swedish thale-cress</name>
    <name type="synonym">Cardaminopsis suecica</name>
    <dbReference type="NCBI Taxonomy" id="45249"/>
    <lineage>
        <taxon>Eukaryota</taxon>
        <taxon>Viridiplantae</taxon>
        <taxon>Streptophyta</taxon>
        <taxon>Embryophyta</taxon>
        <taxon>Tracheophyta</taxon>
        <taxon>Spermatophyta</taxon>
        <taxon>Magnoliopsida</taxon>
        <taxon>eudicotyledons</taxon>
        <taxon>Gunneridae</taxon>
        <taxon>Pentapetalae</taxon>
        <taxon>rosids</taxon>
        <taxon>malvids</taxon>
        <taxon>Brassicales</taxon>
        <taxon>Brassicaceae</taxon>
        <taxon>Camelineae</taxon>
        <taxon>Arabidopsis</taxon>
    </lineage>
</organism>
<evidence type="ECO:0000256" key="2">
    <source>
        <dbReference type="ARBA" id="ARBA00023242"/>
    </source>
</evidence>
<evidence type="ECO:0000313" key="5">
    <source>
        <dbReference type="Proteomes" id="UP000694251"/>
    </source>
</evidence>
<evidence type="ECO:0000313" key="4">
    <source>
        <dbReference type="EMBL" id="KAG7556847.1"/>
    </source>
</evidence>
<comment type="subcellular location">
    <subcellularLocation>
        <location evidence="1">Nucleus</location>
    </subcellularLocation>
</comment>
<feature type="domain" description="Ubiquitin-like" evidence="3">
    <location>
        <begin position="1"/>
        <end position="29"/>
    </location>
</feature>
<gene>
    <name evidence="4" type="ORF">ISN44_As11g028440</name>
</gene>
<dbReference type="Pfam" id="PF12157">
    <property type="entry name" value="DUF3591"/>
    <property type="match status" value="1"/>
</dbReference>
<sequence length="242" mass="27685">MMFYIGKDLEDEKSLAALNVQPNSLVHLIRTKVHMWPWAQRLPGDNKSLRPPGAFKKKSYLSTKDGHVFLMEYYEERLLMLSNAGIGANLCTYYQKSSPEDQRGNWLRNQSDTLGNVMILEPGDKSPFLGEIHAGCSLSCEEDLQEPLRHLPDEMFQAKVLMVTCARVLKWKYLKERCDIKQHTWLISRLCSSGPRHATTQRVPQSYNLQLQGLGMRMPLEASSSLPSALEKRANKYREGEV</sequence>